<sequence>MADQRKRRKRRVFLLSSVLSFLLSVLLTFASYLSGVYVGGLNPAFILDDLNKSGYYESVQKYFYDTAESLTLPSGLPTEVTEGIAPLEYVYQEVQNYVNACFKNQDYSFSLKTMEDKLNANIEAYLEEENLVLTAEQQQNKTDYIKMITDEFVQDAKVPFLHYFVKIKDIGVKVMKIALPALLVLSAACIFLLIRMQRFKHRGVRFITYSTIAATFMSGLPPLIALLNGFYKRINLEPEYFYLFVSTYIERALMCIAIIGAAWCVTTGILLGVIHFLKGRA</sequence>
<keyword evidence="1" id="KW-0812">Transmembrane</keyword>
<keyword evidence="1" id="KW-1133">Transmembrane helix</keyword>
<dbReference type="Proteomes" id="UP000712157">
    <property type="component" value="Unassembled WGS sequence"/>
</dbReference>
<feature type="transmembrane region" description="Helical" evidence="1">
    <location>
        <begin position="251"/>
        <end position="277"/>
    </location>
</feature>
<feature type="transmembrane region" description="Helical" evidence="1">
    <location>
        <begin position="177"/>
        <end position="194"/>
    </location>
</feature>
<dbReference type="AlphaFoldDB" id="A0A949JVQ8"/>
<evidence type="ECO:0000256" key="1">
    <source>
        <dbReference type="SAM" id="Phobius"/>
    </source>
</evidence>
<keyword evidence="3" id="KW-1185">Reference proteome</keyword>
<accession>A0A949JVQ8</accession>
<dbReference type="RefSeq" id="WP_238720591.1">
    <property type="nucleotide sequence ID" value="NZ_JAHQCW010000003.1"/>
</dbReference>
<reference evidence="2" key="1">
    <citation type="submission" date="2021-06" db="EMBL/GenBank/DDBJ databases">
        <title>Description of novel taxa of the family Lachnospiraceae.</title>
        <authorList>
            <person name="Chaplin A.V."/>
            <person name="Sokolova S.R."/>
            <person name="Pikina A.P."/>
            <person name="Korzhanova M."/>
            <person name="Belova V."/>
            <person name="Korostin D."/>
            <person name="Efimov B.A."/>
        </authorList>
    </citation>
    <scope>NUCLEOTIDE SEQUENCE</scope>
    <source>
        <strain evidence="2">ASD5720</strain>
    </source>
</reference>
<evidence type="ECO:0000313" key="2">
    <source>
        <dbReference type="EMBL" id="MBU9735524.1"/>
    </source>
</evidence>
<keyword evidence="1" id="KW-0472">Membrane</keyword>
<evidence type="ECO:0000313" key="3">
    <source>
        <dbReference type="Proteomes" id="UP000712157"/>
    </source>
</evidence>
<organism evidence="2 3">
    <name type="scientific">Diplocloster agilis</name>
    <dbReference type="NCBI Taxonomy" id="2850323"/>
    <lineage>
        <taxon>Bacteria</taxon>
        <taxon>Bacillati</taxon>
        <taxon>Bacillota</taxon>
        <taxon>Clostridia</taxon>
        <taxon>Lachnospirales</taxon>
        <taxon>Lachnospiraceae</taxon>
        <taxon>Diplocloster</taxon>
    </lineage>
</organism>
<proteinExistence type="predicted"/>
<dbReference type="EMBL" id="JAHQCW010000003">
    <property type="protein sequence ID" value="MBU9735524.1"/>
    <property type="molecule type" value="Genomic_DNA"/>
</dbReference>
<gene>
    <name evidence="2" type="ORF">KTH89_03180</name>
</gene>
<comment type="caution">
    <text evidence="2">The sequence shown here is derived from an EMBL/GenBank/DDBJ whole genome shotgun (WGS) entry which is preliminary data.</text>
</comment>
<protein>
    <submittedName>
        <fullName evidence="2">Uncharacterized protein</fullName>
    </submittedName>
</protein>
<name>A0A949JVQ8_9FIRM</name>
<feature type="transmembrane region" description="Helical" evidence="1">
    <location>
        <begin position="12"/>
        <end position="33"/>
    </location>
</feature>
<feature type="transmembrane region" description="Helical" evidence="1">
    <location>
        <begin position="206"/>
        <end position="231"/>
    </location>
</feature>